<dbReference type="GO" id="GO:0006081">
    <property type="term" value="P:aldehyde metabolic process"/>
    <property type="evidence" value="ECO:0007669"/>
    <property type="project" value="InterPro"/>
</dbReference>
<gene>
    <name evidence="11" type="ORF">ACHHYP_11345</name>
</gene>
<feature type="active site" evidence="5 6">
    <location>
        <position position="237"/>
    </location>
</feature>
<protein>
    <recommendedName>
        <fullName evidence="4">Aldehyde dehydrogenase</fullName>
    </recommendedName>
</protein>
<organism evidence="11 12">
    <name type="scientific">Achlya hypogyna</name>
    <name type="common">Oomycete</name>
    <name type="synonym">Protoachlya hypogyna</name>
    <dbReference type="NCBI Taxonomy" id="1202772"/>
    <lineage>
        <taxon>Eukaryota</taxon>
        <taxon>Sar</taxon>
        <taxon>Stramenopiles</taxon>
        <taxon>Oomycota</taxon>
        <taxon>Saprolegniomycetes</taxon>
        <taxon>Saprolegniales</taxon>
        <taxon>Achlyaceae</taxon>
        <taxon>Achlya</taxon>
    </lineage>
</organism>
<sequence>MYQSMDDIKSPTGTPTTLPLLPPTSAETIQSHVAALRAAYRTGAVSSLAARKTQLVQLRRLIEEGFELLQAAMKKDLHKHATETWAMEIAGTLSEIQEHLDYMDDWAAPQKVGTNLVNIPGSSYTMADPLGVCCIMGTWNYPLMLVLMPLVGCLSAGNCALIRLPSEGTCDNVAAALAYLLDKYMDPSVVRYVAGGIDANKAMLAQKFDLIFCTGGCTIGKIVARAAAEHLTPVVLELGGKSPAIIDASIDVAVTARRLVWGAFTNAGQTCVRPDYIMVHASVGPQLVAAMKQAVIDMFGADPQASDSYGRLVNAAQFERISRIYASDKAFAVHGGQSDGAERFFGPTIFNFESNYAAFAASAAMEGEIFGPLLPVCYYTDINAVLGHVSDGPKPLALYVFSTSGDFKRLVLTRTTSGSACVNDTMMQLSNPHLPFGGVGNSGMGSYHGRQSFRVFSHQKSVLYKHFALDIPQRYQPYTPFARKLLGAALFPIPRLWPRLALLAVVAAVVAVVLPLAVAATK</sequence>
<reference evidence="11 12" key="1">
    <citation type="journal article" date="2014" name="Genome Biol. Evol.">
        <title>The secreted proteins of Achlya hypogyna and Thraustotheca clavata identify the ancestral oomycete secretome and reveal gene acquisitions by horizontal gene transfer.</title>
        <authorList>
            <person name="Misner I."/>
            <person name="Blouin N."/>
            <person name="Leonard G."/>
            <person name="Richards T.A."/>
            <person name="Lane C.E."/>
        </authorList>
    </citation>
    <scope>NUCLEOTIDE SEQUENCE [LARGE SCALE GENOMIC DNA]</scope>
    <source>
        <strain evidence="11 12">ATCC 48635</strain>
    </source>
</reference>
<keyword evidence="2 4" id="KW-0560">Oxidoreductase</keyword>
<dbReference type="GO" id="GO:0005737">
    <property type="term" value="C:cytoplasm"/>
    <property type="evidence" value="ECO:0007669"/>
    <property type="project" value="TreeGrafter"/>
</dbReference>
<name>A0A1V9YJD2_ACHHY</name>
<keyword evidence="12" id="KW-1185">Reference proteome</keyword>
<feature type="region of interest" description="Disordered" evidence="8">
    <location>
        <begin position="1"/>
        <end position="23"/>
    </location>
</feature>
<comment type="similarity">
    <text evidence="1 4 7">Belongs to the aldehyde dehydrogenase family.</text>
</comment>
<dbReference type="GO" id="GO:0004029">
    <property type="term" value="F:aldehyde dehydrogenase (NAD+) activity"/>
    <property type="evidence" value="ECO:0007669"/>
    <property type="project" value="TreeGrafter"/>
</dbReference>
<feature type="transmembrane region" description="Helical" evidence="9">
    <location>
        <begin position="500"/>
        <end position="520"/>
    </location>
</feature>
<feature type="domain" description="Aldehyde dehydrogenase" evidence="10">
    <location>
        <begin position="14"/>
        <end position="462"/>
    </location>
</feature>
<evidence type="ECO:0000256" key="3">
    <source>
        <dbReference type="ARBA" id="ARBA00023027"/>
    </source>
</evidence>
<dbReference type="InterPro" id="IPR012394">
    <property type="entry name" value="Aldehyde_DH_NAD(P)"/>
</dbReference>
<feature type="active site" evidence="5">
    <location>
        <position position="271"/>
    </location>
</feature>
<proteinExistence type="inferred from homology"/>
<dbReference type="FunFam" id="3.40.309.10:FF:000003">
    <property type="entry name" value="Aldehyde dehydrogenase"/>
    <property type="match status" value="1"/>
</dbReference>
<keyword evidence="3" id="KW-0520">NAD</keyword>
<evidence type="ECO:0000256" key="7">
    <source>
        <dbReference type="RuleBase" id="RU003345"/>
    </source>
</evidence>
<dbReference type="CDD" id="cd07087">
    <property type="entry name" value="ALDH_F3-13-14_CALDH-like"/>
    <property type="match status" value="1"/>
</dbReference>
<evidence type="ECO:0000256" key="5">
    <source>
        <dbReference type="PIRSR" id="PIRSR036492-1"/>
    </source>
</evidence>
<comment type="caution">
    <text evidence="11">The sequence shown here is derived from an EMBL/GenBank/DDBJ whole genome shotgun (WGS) entry which is preliminary data.</text>
</comment>
<dbReference type="InterPro" id="IPR015590">
    <property type="entry name" value="Aldehyde_DH_dom"/>
</dbReference>
<dbReference type="SUPFAM" id="SSF53720">
    <property type="entry name" value="ALDH-like"/>
    <property type="match status" value="1"/>
</dbReference>
<dbReference type="Gene3D" id="3.40.605.10">
    <property type="entry name" value="Aldehyde Dehydrogenase, Chain A, domain 1"/>
    <property type="match status" value="1"/>
</dbReference>
<dbReference type="PIRSF" id="PIRSF036492">
    <property type="entry name" value="ALDH"/>
    <property type="match status" value="1"/>
</dbReference>
<dbReference type="InterPro" id="IPR016163">
    <property type="entry name" value="Ald_DH_C"/>
</dbReference>
<evidence type="ECO:0000256" key="9">
    <source>
        <dbReference type="SAM" id="Phobius"/>
    </source>
</evidence>
<evidence type="ECO:0000256" key="2">
    <source>
        <dbReference type="ARBA" id="ARBA00023002"/>
    </source>
</evidence>
<dbReference type="OrthoDB" id="440325at2759"/>
<dbReference type="InterPro" id="IPR016161">
    <property type="entry name" value="Ald_DH/histidinol_DH"/>
</dbReference>
<dbReference type="Proteomes" id="UP000243579">
    <property type="component" value="Unassembled WGS sequence"/>
</dbReference>
<dbReference type="Gene3D" id="3.40.309.10">
    <property type="entry name" value="Aldehyde Dehydrogenase, Chain A, domain 2"/>
    <property type="match status" value="1"/>
</dbReference>
<evidence type="ECO:0000313" key="11">
    <source>
        <dbReference type="EMBL" id="OQR85815.1"/>
    </source>
</evidence>
<dbReference type="InterPro" id="IPR016162">
    <property type="entry name" value="Ald_DH_N"/>
</dbReference>
<keyword evidence="9" id="KW-0812">Transmembrane</keyword>
<dbReference type="EMBL" id="JNBR01001584">
    <property type="protein sequence ID" value="OQR85815.1"/>
    <property type="molecule type" value="Genomic_DNA"/>
</dbReference>
<dbReference type="STRING" id="1202772.A0A1V9YJD2"/>
<evidence type="ECO:0000256" key="4">
    <source>
        <dbReference type="PIRNR" id="PIRNR036492"/>
    </source>
</evidence>
<dbReference type="Pfam" id="PF00171">
    <property type="entry name" value="Aldedh"/>
    <property type="match status" value="1"/>
</dbReference>
<dbReference type="InterPro" id="IPR029510">
    <property type="entry name" value="Ald_DH_CS_GLU"/>
</dbReference>
<keyword evidence="9" id="KW-0472">Membrane</keyword>
<evidence type="ECO:0000256" key="1">
    <source>
        <dbReference type="ARBA" id="ARBA00009986"/>
    </source>
</evidence>
<evidence type="ECO:0000313" key="12">
    <source>
        <dbReference type="Proteomes" id="UP000243579"/>
    </source>
</evidence>
<dbReference type="PANTHER" id="PTHR43570:SF16">
    <property type="entry name" value="ALDEHYDE DEHYDROGENASE TYPE III, ISOFORM Q"/>
    <property type="match status" value="1"/>
</dbReference>
<dbReference type="FunFam" id="3.40.605.10:FF:000004">
    <property type="entry name" value="Aldehyde dehydrogenase"/>
    <property type="match status" value="1"/>
</dbReference>
<evidence type="ECO:0000256" key="6">
    <source>
        <dbReference type="PROSITE-ProRule" id="PRU10007"/>
    </source>
</evidence>
<accession>A0A1V9YJD2</accession>
<evidence type="ECO:0000259" key="10">
    <source>
        <dbReference type="Pfam" id="PF00171"/>
    </source>
</evidence>
<keyword evidence="9" id="KW-1133">Transmembrane helix</keyword>
<evidence type="ECO:0000256" key="8">
    <source>
        <dbReference type="SAM" id="MobiDB-lite"/>
    </source>
</evidence>
<dbReference type="PANTHER" id="PTHR43570">
    <property type="entry name" value="ALDEHYDE DEHYDROGENASE"/>
    <property type="match status" value="1"/>
</dbReference>
<dbReference type="PROSITE" id="PS00687">
    <property type="entry name" value="ALDEHYDE_DEHYDR_GLU"/>
    <property type="match status" value="1"/>
</dbReference>
<dbReference type="AlphaFoldDB" id="A0A1V9YJD2"/>